<dbReference type="GO" id="GO:0004427">
    <property type="term" value="F:inorganic diphosphate phosphatase activity"/>
    <property type="evidence" value="ECO:0007669"/>
    <property type="project" value="UniProtKB-EC"/>
</dbReference>
<protein>
    <recommendedName>
        <fullName evidence="3">inorganic diphosphatase</fullName>
        <ecNumber evidence="3">3.6.1.1</ecNumber>
    </recommendedName>
    <alternativeName>
        <fullName evidence="7">Pyrophosphate phospho-hydrolase</fullName>
    </alternativeName>
</protein>
<keyword evidence="5" id="KW-0378">Hydrolase</keyword>
<evidence type="ECO:0000256" key="7">
    <source>
        <dbReference type="ARBA" id="ARBA00032535"/>
    </source>
</evidence>
<comment type="cofactor">
    <cofactor evidence="1">
        <name>Mg(2+)</name>
        <dbReference type="ChEBI" id="CHEBI:18420"/>
    </cofactor>
</comment>
<evidence type="ECO:0000256" key="6">
    <source>
        <dbReference type="ARBA" id="ARBA00022842"/>
    </source>
</evidence>
<dbReference type="SUPFAM" id="SSF50324">
    <property type="entry name" value="Inorganic pyrophosphatase"/>
    <property type="match status" value="1"/>
</dbReference>
<dbReference type="EMBL" id="KT163676">
    <property type="protein sequence ID" value="AKN21626.1"/>
    <property type="molecule type" value="mRNA"/>
</dbReference>
<dbReference type="CDD" id="cd00412">
    <property type="entry name" value="pyrophosphatase"/>
    <property type="match status" value="1"/>
</dbReference>
<feature type="non-terminal residue" evidence="9">
    <location>
        <position position="1"/>
    </location>
</feature>
<proteinExistence type="evidence at transcript level"/>
<evidence type="ECO:0000256" key="2">
    <source>
        <dbReference type="ARBA" id="ARBA00006220"/>
    </source>
</evidence>
<evidence type="ECO:0000256" key="8">
    <source>
        <dbReference type="ARBA" id="ARBA00047820"/>
    </source>
</evidence>
<dbReference type="InterPro" id="IPR036649">
    <property type="entry name" value="Pyrophosphatase_sf"/>
</dbReference>
<sequence length="308" mass="35862">NYRKLMSFQNICTNYFLKFSARKFSYKSVRFGKNYSNAFKQYIEKDGQIISHFHDINLYSNKDRNVFNMVVEIPKFTNAKMEISKTAKLNPIMFDVKKGEIRNIKNLFPFHGYIWNYGALPQTWENPFVKNNKTGIVGDNDPIDACEIGSDIIETGTVLEVKVLGVLGMIDQGEMDWKLIVINTRDPLSDKMNDISDVECEMPGLLEATRRWFQYYKVPEGKSQTQFAFNGEYRNREFSLNIIDETHGSWRSLITGEIKSEIDCSNVTISDSPFRIVPEGCMEILEKENIFEESLTVRRDDKWHFIVK</sequence>
<gene>
    <name evidence="9" type="primary">slc30a-6</name>
</gene>
<comment type="similarity">
    <text evidence="2">Belongs to the PPase family.</text>
</comment>
<dbReference type="Gene3D" id="3.90.80.10">
    <property type="entry name" value="Inorganic pyrophosphatase"/>
    <property type="match status" value="1"/>
</dbReference>
<dbReference type="AlphaFoldDB" id="A0A0H3YJB0"/>
<dbReference type="GO" id="GO:0006796">
    <property type="term" value="P:phosphate-containing compound metabolic process"/>
    <property type="evidence" value="ECO:0007669"/>
    <property type="project" value="InterPro"/>
</dbReference>
<dbReference type="Pfam" id="PF00719">
    <property type="entry name" value="Pyrophosphatase"/>
    <property type="match status" value="1"/>
</dbReference>
<accession>A0A0H3YJB0</accession>
<keyword evidence="6" id="KW-0460">Magnesium</keyword>
<dbReference type="EC" id="3.6.1.1" evidence="3"/>
<dbReference type="PANTHER" id="PTHR10286">
    <property type="entry name" value="INORGANIC PYROPHOSPHATASE"/>
    <property type="match status" value="1"/>
</dbReference>
<dbReference type="PROSITE" id="PS00387">
    <property type="entry name" value="PPASE"/>
    <property type="match status" value="1"/>
</dbReference>
<evidence type="ECO:0000256" key="3">
    <source>
        <dbReference type="ARBA" id="ARBA00012146"/>
    </source>
</evidence>
<name>A0A0H3YJB0_SCHMD</name>
<organism evidence="9">
    <name type="scientific">Schmidtea mediterranea</name>
    <name type="common">Freshwater planarian flatworm</name>
    <dbReference type="NCBI Taxonomy" id="79327"/>
    <lineage>
        <taxon>Eukaryota</taxon>
        <taxon>Metazoa</taxon>
        <taxon>Spiralia</taxon>
        <taxon>Lophotrochozoa</taxon>
        <taxon>Platyhelminthes</taxon>
        <taxon>Rhabditophora</taxon>
        <taxon>Seriata</taxon>
        <taxon>Tricladida</taxon>
        <taxon>Continenticola</taxon>
        <taxon>Geoplanoidea</taxon>
        <taxon>Dugesiidae</taxon>
        <taxon>Schmidtea</taxon>
    </lineage>
</organism>
<dbReference type="GO" id="GO:0005737">
    <property type="term" value="C:cytoplasm"/>
    <property type="evidence" value="ECO:0007669"/>
    <property type="project" value="InterPro"/>
</dbReference>
<dbReference type="InterPro" id="IPR008162">
    <property type="entry name" value="Pyrophosphatase"/>
</dbReference>
<evidence type="ECO:0000313" key="9">
    <source>
        <dbReference type="EMBL" id="AKN21626.1"/>
    </source>
</evidence>
<comment type="catalytic activity">
    <reaction evidence="8">
        <text>diphosphate + H2O = 2 phosphate + H(+)</text>
        <dbReference type="Rhea" id="RHEA:24576"/>
        <dbReference type="ChEBI" id="CHEBI:15377"/>
        <dbReference type="ChEBI" id="CHEBI:15378"/>
        <dbReference type="ChEBI" id="CHEBI:33019"/>
        <dbReference type="ChEBI" id="CHEBI:43474"/>
        <dbReference type="EC" id="3.6.1.1"/>
    </reaction>
</comment>
<reference evidence="9" key="1">
    <citation type="journal article" date="2015" name="Elife">
        <title>Stem cells and fluid flow drive cyst formation in an invertebrate excretory organ.</title>
        <authorList>
            <person name="Thi-Kim Vu H."/>
            <person name="Rink J.C."/>
            <person name="McKinney S.A."/>
            <person name="McClain M."/>
            <person name="Lakshmanaperumal N."/>
            <person name="Alexander R."/>
            <person name="Sanchez Alvarado A."/>
        </authorList>
    </citation>
    <scope>NUCLEOTIDE SEQUENCE</scope>
</reference>
<dbReference type="FunFam" id="3.90.80.10:FF:000009">
    <property type="entry name" value="Inorganic pyrophosphatase"/>
    <property type="match status" value="1"/>
</dbReference>
<evidence type="ECO:0000256" key="5">
    <source>
        <dbReference type="ARBA" id="ARBA00022801"/>
    </source>
</evidence>
<dbReference type="GO" id="GO:0000287">
    <property type="term" value="F:magnesium ion binding"/>
    <property type="evidence" value="ECO:0007669"/>
    <property type="project" value="InterPro"/>
</dbReference>
<evidence type="ECO:0000256" key="1">
    <source>
        <dbReference type="ARBA" id="ARBA00001946"/>
    </source>
</evidence>
<evidence type="ECO:0000256" key="4">
    <source>
        <dbReference type="ARBA" id="ARBA00022723"/>
    </source>
</evidence>
<keyword evidence="4" id="KW-0479">Metal-binding</keyword>